<sequence length="83" mass="9915">FSKYLDFNDLKLSLGLNVYNLFNIQNVIDLYPETGDAAIRSEYYMREVKLPEDSGTKSNSYYDNPWHYGTPREINMFMRIDFR</sequence>
<protein>
    <recommendedName>
        <fullName evidence="2">TonB-dependent receptor-like beta-barrel domain-containing protein</fullName>
    </recommendedName>
</protein>
<evidence type="ECO:0008006" key="2">
    <source>
        <dbReference type="Google" id="ProtNLM"/>
    </source>
</evidence>
<gene>
    <name evidence="1" type="ORF">METZ01_LOCUS262315</name>
</gene>
<accession>A0A382JFJ6</accession>
<dbReference type="EMBL" id="UINC01073233">
    <property type="protein sequence ID" value="SVC09461.1"/>
    <property type="molecule type" value="Genomic_DNA"/>
</dbReference>
<reference evidence="1" key="1">
    <citation type="submission" date="2018-05" db="EMBL/GenBank/DDBJ databases">
        <authorList>
            <person name="Lanie J.A."/>
            <person name="Ng W.-L."/>
            <person name="Kazmierczak K.M."/>
            <person name="Andrzejewski T.M."/>
            <person name="Davidsen T.M."/>
            <person name="Wayne K.J."/>
            <person name="Tettelin H."/>
            <person name="Glass J.I."/>
            <person name="Rusch D."/>
            <person name="Podicherti R."/>
            <person name="Tsui H.-C.T."/>
            <person name="Winkler M.E."/>
        </authorList>
    </citation>
    <scope>NUCLEOTIDE SEQUENCE</scope>
</reference>
<evidence type="ECO:0000313" key="1">
    <source>
        <dbReference type="EMBL" id="SVC09461.1"/>
    </source>
</evidence>
<dbReference type="AlphaFoldDB" id="A0A382JFJ6"/>
<organism evidence="1">
    <name type="scientific">marine metagenome</name>
    <dbReference type="NCBI Taxonomy" id="408172"/>
    <lineage>
        <taxon>unclassified sequences</taxon>
        <taxon>metagenomes</taxon>
        <taxon>ecological metagenomes</taxon>
    </lineage>
</organism>
<proteinExistence type="predicted"/>
<feature type="non-terminal residue" evidence="1">
    <location>
        <position position="1"/>
    </location>
</feature>
<name>A0A382JFJ6_9ZZZZ</name>